<gene>
    <name evidence="3" type="ORF">C0081_09215</name>
</gene>
<accession>A0A2N5XSV1</accession>
<proteinExistence type="predicted"/>
<protein>
    <submittedName>
        <fullName evidence="3">Epimerase</fullName>
    </submittedName>
</protein>
<feature type="transmembrane region" description="Helical" evidence="1">
    <location>
        <begin position="12"/>
        <end position="33"/>
    </location>
</feature>
<dbReference type="Pfam" id="PF01370">
    <property type="entry name" value="Epimerase"/>
    <property type="match status" value="1"/>
</dbReference>
<dbReference type="Proteomes" id="UP000234881">
    <property type="component" value="Unassembled WGS sequence"/>
</dbReference>
<dbReference type="SUPFAM" id="SSF51735">
    <property type="entry name" value="NAD(P)-binding Rossmann-fold domains"/>
    <property type="match status" value="1"/>
</dbReference>
<keyword evidence="1" id="KW-0812">Transmembrane</keyword>
<sequence>MIKENSCHKMALVLGATGGIGGAIASALLRHGWHVRGLARDVSKASRKGPNAIEWIEGDAMRSGDVARAADGVSVLVHAVNPAGYRNWDRLVLPMIDNSIAAARDTRGAGGSARVVLPGTIYNYDAATTPVVDGQTEQRANSAKGKIRIALEQRLKNAAPEVPSLILRAGDFFGPGARSSWFSQLMVKSGKPVAKLVNPARGGGHSWAYLPDLAESFALLLEERERLSDFEVLQFEGLYDERGQDLIDGLSRVVGRALPVRRFPWWALKAVAPFGGFAREAAEIAPHWHHPLRLDNSRLVQLLGAEPRTKLDDALRATLKDMGCLKYRP</sequence>
<keyword evidence="1" id="KW-0472">Membrane</keyword>
<keyword evidence="1" id="KW-1133">Transmembrane helix</keyword>
<feature type="domain" description="NAD-dependent epimerase/dehydratase" evidence="2">
    <location>
        <begin position="11"/>
        <end position="226"/>
    </location>
</feature>
<dbReference type="Gene3D" id="3.40.50.720">
    <property type="entry name" value="NAD(P)-binding Rossmann-like Domain"/>
    <property type="match status" value="1"/>
</dbReference>
<evidence type="ECO:0000313" key="3">
    <source>
        <dbReference type="EMBL" id="PLW77488.1"/>
    </source>
</evidence>
<keyword evidence="4" id="KW-1185">Reference proteome</keyword>
<dbReference type="InterPro" id="IPR051783">
    <property type="entry name" value="NAD(P)-dependent_oxidoreduct"/>
</dbReference>
<evidence type="ECO:0000256" key="1">
    <source>
        <dbReference type="SAM" id="Phobius"/>
    </source>
</evidence>
<dbReference type="EMBL" id="PKUQ01000016">
    <property type="protein sequence ID" value="PLW77488.1"/>
    <property type="molecule type" value="Genomic_DNA"/>
</dbReference>
<dbReference type="RefSeq" id="WP_101533505.1">
    <property type="nucleotide sequence ID" value="NZ_PKUQ01000016.1"/>
</dbReference>
<organism evidence="3 4">
    <name type="scientific">Cohaesibacter celericrescens</name>
    <dbReference type="NCBI Taxonomy" id="2067669"/>
    <lineage>
        <taxon>Bacteria</taxon>
        <taxon>Pseudomonadati</taxon>
        <taxon>Pseudomonadota</taxon>
        <taxon>Alphaproteobacteria</taxon>
        <taxon>Hyphomicrobiales</taxon>
        <taxon>Cohaesibacteraceae</taxon>
    </lineage>
</organism>
<dbReference type="PANTHER" id="PTHR48079">
    <property type="entry name" value="PROTEIN YEEZ"/>
    <property type="match status" value="1"/>
</dbReference>
<dbReference type="OrthoDB" id="7170465at2"/>
<evidence type="ECO:0000259" key="2">
    <source>
        <dbReference type="Pfam" id="PF01370"/>
    </source>
</evidence>
<comment type="caution">
    <text evidence="3">The sequence shown here is derived from an EMBL/GenBank/DDBJ whole genome shotgun (WGS) entry which is preliminary data.</text>
</comment>
<dbReference type="InterPro" id="IPR001509">
    <property type="entry name" value="Epimerase_deHydtase"/>
</dbReference>
<dbReference type="InterPro" id="IPR036291">
    <property type="entry name" value="NAD(P)-bd_dom_sf"/>
</dbReference>
<name>A0A2N5XSV1_9HYPH</name>
<dbReference type="GO" id="GO:0004029">
    <property type="term" value="F:aldehyde dehydrogenase (NAD+) activity"/>
    <property type="evidence" value="ECO:0007669"/>
    <property type="project" value="TreeGrafter"/>
</dbReference>
<evidence type="ECO:0000313" key="4">
    <source>
        <dbReference type="Proteomes" id="UP000234881"/>
    </source>
</evidence>
<dbReference type="PANTHER" id="PTHR48079:SF6">
    <property type="entry name" value="NAD(P)-BINDING DOMAIN-CONTAINING PROTEIN-RELATED"/>
    <property type="match status" value="1"/>
</dbReference>
<dbReference type="AlphaFoldDB" id="A0A2N5XSV1"/>
<dbReference type="GO" id="GO:0005737">
    <property type="term" value="C:cytoplasm"/>
    <property type="evidence" value="ECO:0007669"/>
    <property type="project" value="TreeGrafter"/>
</dbReference>
<reference evidence="3 4" key="1">
    <citation type="submission" date="2018-01" db="EMBL/GenBank/DDBJ databases">
        <title>The draft genome sequence of Cohaesibacter sp. H1304.</title>
        <authorList>
            <person name="Wang N.-N."/>
            <person name="Du Z.-J."/>
        </authorList>
    </citation>
    <scope>NUCLEOTIDE SEQUENCE [LARGE SCALE GENOMIC DNA]</scope>
    <source>
        <strain evidence="3 4">H1304</strain>
    </source>
</reference>